<organism evidence="10 11">
    <name type="scientific">Nocardiopsis terrae</name>
    <dbReference type="NCBI Taxonomy" id="372655"/>
    <lineage>
        <taxon>Bacteria</taxon>
        <taxon>Bacillati</taxon>
        <taxon>Actinomycetota</taxon>
        <taxon>Actinomycetes</taxon>
        <taxon>Streptosporangiales</taxon>
        <taxon>Nocardiopsidaceae</taxon>
        <taxon>Nocardiopsis</taxon>
    </lineage>
</organism>
<dbReference type="Proteomes" id="UP000598217">
    <property type="component" value="Unassembled WGS sequence"/>
</dbReference>
<gene>
    <name evidence="10" type="ORF">H4W79_002195</name>
</gene>
<keyword evidence="6 9" id="KW-1133">Transmembrane helix</keyword>
<keyword evidence="7 9" id="KW-0472">Membrane</keyword>
<evidence type="ECO:0000256" key="8">
    <source>
        <dbReference type="SAM" id="MobiDB-lite"/>
    </source>
</evidence>
<evidence type="ECO:0000256" key="6">
    <source>
        <dbReference type="ARBA" id="ARBA00022989"/>
    </source>
</evidence>
<protein>
    <submittedName>
        <fullName evidence="10">Magnesium transporter</fullName>
    </submittedName>
</protein>
<evidence type="ECO:0000256" key="7">
    <source>
        <dbReference type="ARBA" id="ARBA00023136"/>
    </source>
</evidence>
<proteinExistence type="inferred from homology"/>
<dbReference type="EMBL" id="JADBDY010000001">
    <property type="protein sequence ID" value="MBE1457981.1"/>
    <property type="molecule type" value="Genomic_DNA"/>
</dbReference>
<keyword evidence="3" id="KW-0813">Transport</keyword>
<comment type="similarity">
    <text evidence="2">Belongs to the CorA metal ion transporter (MIT) (TC 1.A.35) family.</text>
</comment>
<feature type="transmembrane region" description="Helical" evidence="9">
    <location>
        <begin position="305"/>
        <end position="324"/>
    </location>
</feature>
<name>A0ABR9HG23_9ACTN</name>
<keyword evidence="4" id="KW-1003">Cell membrane</keyword>
<evidence type="ECO:0000256" key="4">
    <source>
        <dbReference type="ARBA" id="ARBA00022475"/>
    </source>
</evidence>
<evidence type="ECO:0000256" key="9">
    <source>
        <dbReference type="SAM" id="Phobius"/>
    </source>
</evidence>
<dbReference type="InterPro" id="IPR045861">
    <property type="entry name" value="CorA_cytoplasmic_dom"/>
</dbReference>
<dbReference type="CDD" id="cd12830">
    <property type="entry name" value="MtCorA-like"/>
    <property type="match status" value="1"/>
</dbReference>
<accession>A0ABR9HG23</accession>
<dbReference type="InterPro" id="IPR045863">
    <property type="entry name" value="CorA_TM1_TM2"/>
</dbReference>
<evidence type="ECO:0000256" key="1">
    <source>
        <dbReference type="ARBA" id="ARBA00004651"/>
    </source>
</evidence>
<dbReference type="PANTHER" id="PTHR46494:SF1">
    <property type="entry name" value="CORA FAMILY METAL ION TRANSPORTER (EUROFUNG)"/>
    <property type="match status" value="1"/>
</dbReference>
<keyword evidence="5 9" id="KW-0812">Transmembrane</keyword>
<feature type="transmembrane region" description="Helical" evidence="9">
    <location>
        <begin position="336"/>
        <end position="356"/>
    </location>
</feature>
<dbReference type="Gene3D" id="1.20.58.340">
    <property type="entry name" value="Magnesium transport protein CorA, transmembrane region"/>
    <property type="match status" value="2"/>
</dbReference>
<feature type="region of interest" description="Disordered" evidence="8">
    <location>
        <begin position="1"/>
        <end position="28"/>
    </location>
</feature>
<comment type="subcellular location">
    <subcellularLocation>
        <location evidence="1">Cell membrane</location>
        <topology evidence="1">Multi-pass membrane protein</topology>
    </subcellularLocation>
</comment>
<dbReference type="InterPro" id="IPR002523">
    <property type="entry name" value="MgTranspt_CorA/ZnTranspt_ZntB"/>
</dbReference>
<dbReference type="PANTHER" id="PTHR46494">
    <property type="entry name" value="CORA FAMILY METAL ION TRANSPORTER (EUROFUNG)"/>
    <property type="match status" value="1"/>
</dbReference>
<reference evidence="10 11" key="1">
    <citation type="submission" date="2020-10" db="EMBL/GenBank/DDBJ databases">
        <title>Sequencing the genomes of 1000 actinobacteria strains.</title>
        <authorList>
            <person name="Klenk H.-P."/>
        </authorList>
    </citation>
    <scope>NUCLEOTIDE SEQUENCE [LARGE SCALE GENOMIC DNA]</scope>
    <source>
        <strain evidence="10 11">DSM 45157</strain>
    </source>
</reference>
<evidence type="ECO:0000313" key="10">
    <source>
        <dbReference type="EMBL" id="MBE1457981.1"/>
    </source>
</evidence>
<comment type="caution">
    <text evidence="10">The sequence shown here is derived from an EMBL/GenBank/DDBJ whole genome shotgun (WGS) entry which is preliminary data.</text>
</comment>
<dbReference type="Gene3D" id="3.30.460.20">
    <property type="entry name" value="CorA soluble domain-like"/>
    <property type="match status" value="1"/>
</dbReference>
<evidence type="ECO:0000256" key="2">
    <source>
        <dbReference type="ARBA" id="ARBA00009765"/>
    </source>
</evidence>
<dbReference type="SUPFAM" id="SSF144083">
    <property type="entry name" value="Magnesium transport protein CorA, transmembrane region"/>
    <property type="match status" value="1"/>
</dbReference>
<evidence type="ECO:0000313" key="11">
    <source>
        <dbReference type="Proteomes" id="UP000598217"/>
    </source>
</evidence>
<keyword evidence="11" id="KW-1185">Reference proteome</keyword>
<evidence type="ECO:0000256" key="5">
    <source>
        <dbReference type="ARBA" id="ARBA00022692"/>
    </source>
</evidence>
<dbReference type="RefSeq" id="WP_191270650.1">
    <property type="nucleotide sequence ID" value="NZ_BMXJ01000004.1"/>
</dbReference>
<dbReference type="Pfam" id="PF01544">
    <property type="entry name" value="CorA"/>
    <property type="match status" value="1"/>
</dbReference>
<evidence type="ECO:0000256" key="3">
    <source>
        <dbReference type="ARBA" id="ARBA00022448"/>
    </source>
</evidence>
<sequence>MTESAPERTMALGGGGGVPPADAPPGEVRVGLYRDGHRQRETRSLAEAGEAVHTGSGLMAWVSMSAPNREQLLDAAHHFDLPRLALEDAIVAHQRPKVETYGDVLFVVLRPARYDQERELVEVGEVHVFGSRDFVITIRHTEQVDFEAVRSRLEAEPGMLAHGTPAVVYGVLDQVVDAYAPAIAGLQDDIDEVENEVFAGDRDASRRTYRLARQAIRLQRAIDPLDELLDHLMAPLERPERAGSHLLPRPGPEHRTELYHYLRDVADHVRATREHADSFRQLLENITEVHSALISQAQNEAMKKISSWGGILVVPTLISSVFGMNISPQPGFHWVFSWPLVLSLMLLSALLLYVLFRRNGWL</sequence>
<dbReference type="SUPFAM" id="SSF143865">
    <property type="entry name" value="CorA soluble domain-like"/>
    <property type="match status" value="1"/>
</dbReference>